<dbReference type="EMBL" id="JAHDVG010000590">
    <property type="protein sequence ID" value="KAH1164657.1"/>
    <property type="molecule type" value="Genomic_DNA"/>
</dbReference>
<organism evidence="3 4">
    <name type="scientific">Mauremys mutica</name>
    <name type="common">yellowpond turtle</name>
    <dbReference type="NCBI Taxonomy" id="74926"/>
    <lineage>
        <taxon>Eukaryota</taxon>
        <taxon>Metazoa</taxon>
        <taxon>Chordata</taxon>
        <taxon>Craniata</taxon>
        <taxon>Vertebrata</taxon>
        <taxon>Euteleostomi</taxon>
        <taxon>Archelosauria</taxon>
        <taxon>Testudinata</taxon>
        <taxon>Testudines</taxon>
        <taxon>Cryptodira</taxon>
        <taxon>Durocryptodira</taxon>
        <taxon>Testudinoidea</taxon>
        <taxon>Geoemydidae</taxon>
        <taxon>Geoemydinae</taxon>
        <taxon>Mauremys</taxon>
    </lineage>
</organism>
<gene>
    <name evidence="3" type="ORF">KIL84_020652</name>
</gene>
<proteinExistence type="inferred from homology"/>
<sequence length="132" mass="15157">MKDLALMTCYIIYQLNLRAGYQRNLATGTVRPLCARPAFRAPALLLPELRTLSGSLALAPPPAPGPLPAQPYPETWGPLAPERDWQQAPVAVEERGYRLIYGLFHKSLPEARYRLERVWRVQNPFLWDKYKR</sequence>
<dbReference type="Proteomes" id="UP000827986">
    <property type="component" value="Unassembled WGS sequence"/>
</dbReference>
<evidence type="ECO:0000313" key="3">
    <source>
        <dbReference type="EMBL" id="KAH1164657.1"/>
    </source>
</evidence>
<dbReference type="InterPro" id="IPR051712">
    <property type="entry name" value="ARTD-AVP"/>
</dbReference>
<dbReference type="GO" id="GO:0003950">
    <property type="term" value="F:NAD+ poly-ADP-ribosyltransferase activity"/>
    <property type="evidence" value="ECO:0007669"/>
    <property type="project" value="InterPro"/>
</dbReference>
<evidence type="ECO:0000256" key="1">
    <source>
        <dbReference type="ARBA" id="ARBA00024347"/>
    </source>
</evidence>
<reference evidence="3" key="1">
    <citation type="submission" date="2021-09" db="EMBL/GenBank/DDBJ databases">
        <title>The genome of Mauremys mutica provides insights into the evolution of semi-aquatic lifestyle.</title>
        <authorList>
            <person name="Gong S."/>
            <person name="Gao Y."/>
        </authorList>
    </citation>
    <scope>NUCLEOTIDE SEQUENCE</scope>
    <source>
        <strain evidence="3">MM-2020</strain>
        <tissue evidence="3">Muscle</tissue>
    </source>
</reference>
<evidence type="ECO:0000313" key="4">
    <source>
        <dbReference type="Proteomes" id="UP000827986"/>
    </source>
</evidence>
<dbReference type="PROSITE" id="PS51059">
    <property type="entry name" value="PARP_CATALYTIC"/>
    <property type="match status" value="1"/>
</dbReference>
<dbReference type="InterPro" id="IPR012317">
    <property type="entry name" value="Poly(ADP-ribose)pol_cat_dom"/>
</dbReference>
<protein>
    <recommendedName>
        <fullName evidence="2">PARP catalytic domain-containing protein</fullName>
    </recommendedName>
</protein>
<accession>A0A9D3WPE5</accession>
<comment type="similarity">
    <text evidence="1">Belongs to the ARTD/PARP family.</text>
</comment>
<dbReference type="AlphaFoldDB" id="A0A9D3WPE5"/>
<dbReference type="GO" id="GO:1990404">
    <property type="term" value="F:NAD+-protein mono-ADP-ribosyltransferase activity"/>
    <property type="evidence" value="ECO:0007669"/>
    <property type="project" value="TreeGrafter"/>
</dbReference>
<dbReference type="GO" id="GO:0005634">
    <property type="term" value="C:nucleus"/>
    <property type="evidence" value="ECO:0007669"/>
    <property type="project" value="TreeGrafter"/>
</dbReference>
<dbReference type="PANTHER" id="PTHR45740:SF7">
    <property type="entry name" value="PROTEIN MONO-ADP-RIBOSYLTRANSFERASE TIPARP"/>
    <property type="match status" value="1"/>
</dbReference>
<feature type="domain" description="PARP catalytic" evidence="2">
    <location>
        <begin position="72"/>
        <end position="132"/>
    </location>
</feature>
<dbReference type="PANTHER" id="PTHR45740">
    <property type="entry name" value="POLY [ADP-RIBOSE] POLYMERASE"/>
    <property type="match status" value="1"/>
</dbReference>
<comment type="caution">
    <text evidence="3">The sequence shown here is derived from an EMBL/GenBank/DDBJ whole genome shotgun (WGS) entry which is preliminary data.</text>
</comment>
<keyword evidence="4" id="KW-1185">Reference proteome</keyword>
<evidence type="ECO:0000259" key="2">
    <source>
        <dbReference type="PROSITE" id="PS51059"/>
    </source>
</evidence>
<name>A0A9D3WPE5_9SAUR</name>